<feature type="compositionally biased region" description="Polar residues" evidence="6">
    <location>
        <begin position="600"/>
        <end position="617"/>
    </location>
</feature>
<feature type="transmembrane region" description="Helical" evidence="7">
    <location>
        <begin position="556"/>
        <end position="578"/>
    </location>
</feature>
<dbReference type="AlphaFoldDB" id="A0AAN6ETC3"/>
<protein>
    <recommendedName>
        <fullName evidence="8">Major facilitator superfamily (MFS) profile domain-containing protein</fullName>
    </recommendedName>
</protein>
<feature type="region of interest" description="Disordered" evidence="6">
    <location>
        <begin position="1"/>
        <end position="91"/>
    </location>
</feature>
<evidence type="ECO:0000256" key="3">
    <source>
        <dbReference type="ARBA" id="ARBA00022692"/>
    </source>
</evidence>
<dbReference type="Pfam" id="PF07690">
    <property type="entry name" value="MFS_1"/>
    <property type="match status" value="1"/>
</dbReference>
<evidence type="ECO:0000256" key="1">
    <source>
        <dbReference type="ARBA" id="ARBA00004141"/>
    </source>
</evidence>
<feature type="compositionally biased region" description="Polar residues" evidence="6">
    <location>
        <begin position="625"/>
        <end position="635"/>
    </location>
</feature>
<feature type="transmembrane region" description="Helical" evidence="7">
    <location>
        <begin position="532"/>
        <end position="550"/>
    </location>
</feature>
<dbReference type="PANTHER" id="PTHR23502:SF51">
    <property type="entry name" value="QUINIDINE RESISTANCE PROTEIN 1-RELATED"/>
    <property type="match status" value="1"/>
</dbReference>
<evidence type="ECO:0000256" key="4">
    <source>
        <dbReference type="ARBA" id="ARBA00022989"/>
    </source>
</evidence>
<accession>A0AAN6ETC3</accession>
<evidence type="ECO:0000256" key="6">
    <source>
        <dbReference type="SAM" id="MobiDB-lite"/>
    </source>
</evidence>
<evidence type="ECO:0000256" key="2">
    <source>
        <dbReference type="ARBA" id="ARBA00022448"/>
    </source>
</evidence>
<evidence type="ECO:0000259" key="8">
    <source>
        <dbReference type="PROSITE" id="PS50850"/>
    </source>
</evidence>
<keyword evidence="5 7" id="KW-0472">Membrane</keyword>
<organism evidence="9 10">
    <name type="scientific">Exophiala dermatitidis</name>
    <name type="common">Black yeast-like fungus</name>
    <name type="synonym">Wangiella dermatitidis</name>
    <dbReference type="NCBI Taxonomy" id="5970"/>
    <lineage>
        <taxon>Eukaryota</taxon>
        <taxon>Fungi</taxon>
        <taxon>Dikarya</taxon>
        <taxon>Ascomycota</taxon>
        <taxon>Pezizomycotina</taxon>
        <taxon>Eurotiomycetes</taxon>
        <taxon>Chaetothyriomycetidae</taxon>
        <taxon>Chaetothyriales</taxon>
        <taxon>Herpotrichiellaceae</taxon>
        <taxon>Exophiala</taxon>
    </lineage>
</organism>
<dbReference type="Gene3D" id="1.20.1250.20">
    <property type="entry name" value="MFS general substrate transporter like domains"/>
    <property type="match status" value="1"/>
</dbReference>
<feature type="transmembrane region" description="Helical" evidence="7">
    <location>
        <begin position="241"/>
        <end position="259"/>
    </location>
</feature>
<evidence type="ECO:0000256" key="5">
    <source>
        <dbReference type="ARBA" id="ARBA00023136"/>
    </source>
</evidence>
<feature type="compositionally biased region" description="Polar residues" evidence="6">
    <location>
        <begin position="65"/>
        <end position="77"/>
    </location>
</feature>
<feature type="compositionally biased region" description="Basic and acidic residues" evidence="6">
    <location>
        <begin position="28"/>
        <end position="41"/>
    </location>
</feature>
<feature type="transmembrane region" description="Helical" evidence="7">
    <location>
        <begin position="491"/>
        <end position="520"/>
    </location>
</feature>
<dbReference type="InterPro" id="IPR020846">
    <property type="entry name" value="MFS_dom"/>
</dbReference>
<feature type="transmembrane region" description="Helical" evidence="7">
    <location>
        <begin position="407"/>
        <end position="431"/>
    </location>
</feature>
<feature type="region of interest" description="Disordered" evidence="6">
    <location>
        <begin position="598"/>
        <end position="661"/>
    </location>
</feature>
<dbReference type="CDD" id="cd17323">
    <property type="entry name" value="MFS_Tpo1_MDR_like"/>
    <property type="match status" value="1"/>
</dbReference>
<evidence type="ECO:0000256" key="7">
    <source>
        <dbReference type="SAM" id="Phobius"/>
    </source>
</evidence>
<dbReference type="EMBL" id="JAJGCB010000012">
    <property type="protein sequence ID" value="KAJ8989966.1"/>
    <property type="molecule type" value="Genomic_DNA"/>
</dbReference>
<name>A0AAN6ETC3_EXODE</name>
<dbReference type="PROSITE" id="PS50850">
    <property type="entry name" value="MFS"/>
    <property type="match status" value="1"/>
</dbReference>
<reference evidence="9" key="1">
    <citation type="submission" date="2023-01" db="EMBL/GenBank/DDBJ databases">
        <title>Exophiala dermititidis isolated from Cystic Fibrosis Patient.</title>
        <authorList>
            <person name="Kurbessoian T."/>
            <person name="Crocker A."/>
            <person name="Murante D."/>
            <person name="Hogan D.A."/>
            <person name="Stajich J.E."/>
        </authorList>
    </citation>
    <scope>NUCLEOTIDE SEQUENCE</scope>
    <source>
        <strain evidence="9">Ex8</strain>
    </source>
</reference>
<dbReference type="InterPro" id="IPR036259">
    <property type="entry name" value="MFS_trans_sf"/>
</dbReference>
<dbReference type="PANTHER" id="PTHR23502">
    <property type="entry name" value="MAJOR FACILITATOR SUPERFAMILY"/>
    <property type="match status" value="1"/>
</dbReference>
<dbReference type="SUPFAM" id="SSF103473">
    <property type="entry name" value="MFS general substrate transporter"/>
    <property type="match status" value="1"/>
</dbReference>
<dbReference type="GO" id="GO:0022857">
    <property type="term" value="F:transmembrane transporter activity"/>
    <property type="evidence" value="ECO:0007669"/>
    <property type="project" value="InterPro"/>
</dbReference>
<feature type="compositionally biased region" description="Polar residues" evidence="6">
    <location>
        <begin position="1"/>
        <end position="27"/>
    </location>
</feature>
<comment type="subcellular location">
    <subcellularLocation>
        <location evidence="1">Membrane</location>
        <topology evidence="1">Multi-pass membrane protein</topology>
    </subcellularLocation>
</comment>
<dbReference type="Proteomes" id="UP001161757">
    <property type="component" value="Unassembled WGS sequence"/>
</dbReference>
<dbReference type="InterPro" id="IPR011701">
    <property type="entry name" value="MFS"/>
</dbReference>
<feature type="domain" description="Major facilitator superfamily (MFS) profile" evidence="8">
    <location>
        <begin position="117"/>
        <end position="586"/>
    </location>
</feature>
<keyword evidence="3 7" id="KW-0812">Transmembrane</keyword>
<feature type="transmembrane region" description="Helical" evidence="7">
    <location>
        <begin position="151"/>
        <end position="171"/>
    </location>
</feature>
<sequence>MSNSPPRGDQHVTQIQPDLTGANSIASTHEDNNNDASDSRRRQSSHSSSPHESNDDPRARHHTSPRSISHGNSLERTSTARDVTRPSYDMQVQRTTTSASWAGPVHSVFTKNQKRFIVFMAAWAGFFSPVSANIYFPALNPLAQDLHVSDTLINLTLTSYMIFQGLAPTFFGDFADAAGRRPAYAVCFIVYIAANIGLALQNSYAALFLLRCLQSSGSSATIAMCSAVVSDIATAAERGKYMGLTLGGSLLGPAIGPVIGGLLAEYLGWRAIFWFLVILGAAFFVIFGVFFPETARKHVGNGSIQPRGWNMSLMNYLAVRKERRKRLEEAKEADQDQEQDPSSSTPEVELPERPKFRFPNPLRSMYLIFDKENALLLFYNAFLFAAFYDVTAALPSQLKIIFGYSELQIGLCYIPFGFGSMCAALTNGQLLDRNFARWAKKLGMKIKKGRNQDLKNFPIEKARLEVALPAAYCSAALVCVFGWILHINGPLAPLLVVLFFTSLSMSVAFNVTSTLLVDFYPNSPATATAANNVVRCLLGAGATAAVVPMIDSMGRGWTFTFLTFFLVATSPMLWLVYFRGMKWRNERLQKEERAAKIKEANQNSGETGTAMNDSNNVGKEAEAVESNNTFNNNEQPPVEGNISEMAGVVEKEREEEKPHPH</sequence>
<feature type="transmembrane region" description="Helical" evidence="7">
    <location>
        <begin position="206"/>
        <end position="229"/>
    </location>
</feature>
<dbReference type="GO" id="GO:0005886">
    <property type="term" value="C:plasma membrane"/>
    <property type="evidence" value="ECO:0007669"/>
    <property type="project" value="TreeGrafter"/>
</dbReference>
<feature type="transmembrane region" description="Helical" evidence="7">
    <location>
        <begin position="183"/>
        <end position="200"/>
    </location>
</feature>
<keyword evidence="2" id="KW-0813">Transport</keyword>
<feature type="transmembrane region" description="Helical" evidence="7">
    <location>
        <begin position="466"/>
        <end position="485"/>
    </location>
</feature>
<feature type="transmembrane region" description="Helical" evidence="7">
    <location>
        <begin position="374"/>
        <end position="395"/>
    </location>
</feature>
<feature type="region of interest" description="Disordered" evidence="6">
    <location>
        <begin position="328"/>
        <end position="355"/>
    </location>
</feature>
<evidence type="ECO:0000313" key="10">
    <source>
        <dbReference type="Proteomes" id="UP001161757"/>
    </source>
</evidence>
<keyword evidence="4 7" id="KW-1133">Transmembrane helix</keyword>
<feature type="transmembrane region" description="Helical" evidence="7">
    <location>
        <begin position="116"/>
        <end position="136"/>
    </location>
</feature>
<gene>
    <name evidence="9" type="ORF">HRR80_006102</name>
</gene>
<evidence type="ECO:0000313" key="9">
    <source>
        <dbReference type="EMBL" id="KAJ8989966.1"/>
    </source>
</evidence>
<feature type="transmembrane region" description="Helical" evidence="7">
    <location>
        <begin position="271"/>
        <end position="291"/>
    </location>
</feature>
<dbReference type="FunFam" id="1.20.1720.10:FF:000009">
    <property type="entry name" value="MFS multidrug transporter"/>
    <property type="match status" value="1"/>
</dbReference>
<proteinExistence type="predicted"/>
<feature type="compositionally biased region" description="Basic and acidic residues" evidence="6">
    <location>
        <begin position="649"/>
        <end position="661"/>
    </location>
</feature>
<comment type="caution">
    <text evidence="9">The sequence shown here is derived from an EMBL/GenBank/DDBJ whole genome shotgun (WGS) entry which is preliminary data.</text>
</comment>